<protein>
    <submittedName>
        <fullName evidence="14">Transglycosylase</fullName>
    </submittedName>
</protein>
<evidence type="ECO:0000313" key="14">
    <source>
        <dbReference type="EMBL" id="TDO19268.1"/>
    </source>
</evidence>
<dbReference type="PANTHER" id="PTHR30400:SF0">
    <property type="entry name" value="BIOSYNTHETIC PEPTIDOGLYCAN TRANSGLYCOSYLASE"/>
    <property type="match status" value="1"/>
</dbReference>
<proteinExistence type="predicted"/>
<dbReference type="GO" id="GO:0071555">
    <property type="term" value="P:cell wall organization"/>
    <property type="evidence" value="ECO:0007669"/>
    <property type="project" value="UniProtKB-KW"/>
</dbReference>
<evidence type="ECO:0000256" key="10">
    <source>
        <dbReference type="ARBA" id="ARBA00023316"/>
    </source>
</evidence>
<dbReference type="EMBL" id="SNWM01000007">
    <property type="protein sequence ID" value="TDO19268.1"/>
    <property type="molecule type" value="Genomic_DNA"/>
</dbReference>
<comment type="caution">
    <text evidence="14">The sequence shown here is derived from an EMBL/GenBank/DDBJ whole genome shotgun (WGS) entry which is preliminary data.</text>
</comment>
<keyword evidence="9 12" id="KW-0472">Membrane</keyword>
<evidence type="ECO:0000256" key="6">
    <source>
        <dbReference type="ARBA" id="ARBA00022960"/>
    </source>
</evidence>
<dbReference type="Gene3D" id="1.10.3810.10">
    <property type="entry name" value="Biosynthetic peptidoglycan transglycosylase-like"/>
    <property type="match status" value="1"/>
</dbReference>
<dbReference type="PANTHER" id="PTHR30400">
    <property type="entry name" value="MONOFUNCTIONAL BIOSYNTHETIC PEPTIDOGLYCAN TRANSGLYCOSYLASE"/>
    <property type="match status" value="1"/>
</dbReference>
<dbReference type="GO" id="GO:0009274">
    <property type="term" value="C:peptidoglycan-based cell wall"/>
    <property type="evidence" value="ECO:0007669"/>
    <property type="project" value="InterPro"/>
</dbReference>
<feature type="region of interest" description="Disordered" evidence="11">
    <location>
        <begin position="676"/>
        <end position="725"/>
    </location>
</feature>
<feature type="domain" description="Glycosyl transferase family 51" evidence="13">
    <location>
        <begin position="437"/>
        <end position="584"/>
    </location>
</feature>
<keyword evidence="10" id="KW-0961">Cell wall biogenesis/degradation</keyword>
<evidence type="ECO:0000256" key="2">
    <source>
        <dbReference type="ARBA" id="ARBA00022519"/>
    </source>
</evidence>
<dbReference type="InterPro" id="IPR001264">
    <property type="entry name" value="Glyco_trans_51"/>
</dbReference>
<dbReference type="GO" id="GO:0016020">
    <property type="term" value="C:membrane"/>
    <property type="evidence" value="ECO:0007669"/>
    <property type="project" value="InterPro"/>
</dbReference>
<evidence type="ECO:0000256" key="12">
    <source>
        <dbReference type="SAM" id="Phobius"/>
    </source>
</evidence>
<evidence type="ECO:0000256" key="11">
    <source>
        <dbReference type="SAM" id="MobiDB-lite"/>
    </source>
</evidence>
<name>A0A4R6ICN3_9SPHI</name>
<keyword evidence="6" id="KW-0133">Cell shape</keyword>
<evidence type="ECO:0000256" key="1">
    <source>
        <dbReference type="ARBA" id="ARBA00022475"/>
    </source>
</evidence>
<dbReference type="InterPro" id="IPR011812">
    <property type="entry name" value="Pep_trsgly"/>
</dbReference>
<evidence type="ECO:0000256" key="5">
    <source>
        <dbReference type="ARBA" id="ARBA00022692"/>
    </source>
</evidence>
<dbReference type="OrthoDB" id="9766909at2"/>
<accession>A0A4R6ICN3</accession>
<keyword evidence="15" id="KW-1185">Reference proteome</keyword>
<keyword evidence="1" id="KW-1003">Cell membrane</keyword>
<keyword evidence="4" id="KW-0808">Transferase</keyword>
<feature type="compositionally biased region" description="Basic and acidic residues" evidence="11">
    <location>
        <begin position="691"/>
        <end position="717"/>
    </location>
</feature>
<evidence type="ECO:0000256" key="4">
    <source>
        <dbReference type="ARBA" id="ARBA00022679"/>
    </source>
</evidence>
<keyword evidence="5 12" id="KW-0812">Transmembrane</keyword>
<dbReference type="InterPro" id="IPR036950">
    <property type="entry name" value="PBP_transglycosylase"/>
</dbReference>
<dbReference type="SUPFAM" id="SSF53955">
    <property type="entry name" value="Lysozyme-like"/>
    <property type="match status" value="1"/>
</dbReference>
<evidence type="ECO:0000313" key="15">
    <source>
        <dbReference type="Proteomes" id="UP000295499"/>
    </source>
</evidence>
<dbReference type="Proteomes" id="UP000295499">
    <property type="component" value="Unassembled WGS sequence"/>
</dbReference>
<dbReference type="InterPro" id="IPR023346">
    <property type="entry name" value="Lysozyme-like_dom_sf"/>
</dbReference>
<dbReference type="GO" id="GO:0016763">
    <property type="term" value="F:pentosyltransferase activity"/>
    <property type="evidence" value="ECO:0007669"/>
    <property type="project" value="InterPro"/>
</dbReference>
<gene>
    <name evidence="14" type="ORF">CLV32_4507</name>
</gene>
<keyword evidence="8 12" id="KW-1133">Transmembrane helix</keyword>
<feature type="transmembrane region" description="Helical" evidence="12">
    <location>
        <begin position="15"/>
        <end position="35"/>
    </location>
</feature>
<dbReference type="RefSeq" id="WP_133559107.1">
    <property type="nucleotide sequence ID" value="NZ_SNWM01000007.1"/>
</dbReference>
<dbReference type="AlphaFoldDB" id="A0A4R6ICN3"/>
<keyword evidence="2" id="KW-0997">Cell inner membrane</keyword>
<evidence type="ECO:0000256" key="7">
    <source>
        <dbReference type="ARBA" id="ARBA00022984"/>
    </source>
</evidence>
<organism evidence="14 15">
    <name type="scientific">Pedobacter duraquae</name>
    <dbReference type="NCBI Taxonomy" id="425511"/>
    <lineage>
        <taxon>Bacteria</taxon>
        <taxon>Pseudomonadati</taxon>
        <taxon>Bacteroidota</taxon>
        <taxon>Sphingobacteriia</taxon>
        <taxon>Sphingobacteriales</taxon>
        <taxon>Sphingobacteriaceae</taxon>
        <taxon>Pedobacter</taxon>
    </lineage>
</organism>
<reference evidence="14 15" key="1">
    <citation type="submission" date="2019-03" db="EMBL/GenBank/DDBJ databases">
        <title>Genomic Encyclopedia of Archaeal and Bacterial Type Strains, Phase II (KMG-II): from individual species to whole genera.</title>
        <authorList>
            <person name="Goeker M."/>
        </authorList>
    </citation>
    <scope>NUCLEOTIDE SEQUENCE [LARGE SCALE GENOMIC DNA]</scope>
    <source>
        <strain evidence="14 15">DSM 19034</strain>
    </source>
</reference>
<dbReference type="GO" id="GO:0009252">
    <property type="term" value="P:peptidoglycan biosynthetic process"/>
    <property type="evidence" value="ECO:0007669"/>
    <property type="project" value="UniProtKB-KW"/>
</dbReference>
<sequence>MQFPKINIPKKHLKIGAWVLGIFLVILVILGSIAYSKREALLKKMIAKAIAKADHDYGLEVKIGKARFTGLSTVSLSSISVVPKERDTLSTISEMSVGVKLLPLIFGNVKLSELKLDKGKLNVVVRDSITNLDFILKRKKKDTVTKNKVDLSQIAENLLNEVLYKIPDNMEVKNLLFQLNDNDTAQLKFLTTVATIDDGDLKSTILVNDKQATWHVNGKVKPGKKQMDVLFFADKQKVQLPYLNNKIHAVLSFDTVRTQLKDAAYSGDDFKISGSWSVRNLLINHKRIASNDIIVPTARVDADILVGSNYLALDSSSTVYLNKAEVHPYLKYTLTKDKVYEVKMRTGEQDAQAILDGFPQGLFESLEGLKVSGKVKYDLDFYMDTAIPDSVKFSSTLKPIGFKILKWGKTDLQKINSTFVYTPYEYGKPMRDITIGPTNPNFTPLGDISSNFKNALLTSEDPSFFSHKGFVEESIRKSIAVNFKKKKFVRGGSTISMQLVKNVFLSRQKTLARKAEEILIVWLIENNRLISKQRMLEVYFNIIEMGRNVYGIGEASRYYFGKTPAELNVGEGIFLANIVPNPKIALFKFNGDGSLKEYLHPYFRYMGNIMARRGLTQADTTGYGFYNVRLREGLRQYLLPDTISVDTTAFDSDEPVMPAVNTQDASKSLFDRIFGGGKKDTTNNQAIKPADTVKTRKQLRQERREQKKREKELEKAKKANGGEPG</sequence>
<evidence type="ECO:0000256" key="9">
    <source>
        <dbReference type="ARBA" id="ARBA00023136"/>
    </source>
</evidence>
<evidence type="ECO:0000256" key="3">
    <source>
        <dbReference type="ARBA" id="ARBA00022676"/>
    </source>
</evidence>
<dbReference type="GO" id="GO:0008360">
    <property type="term" value="P:regulation of cell shape"/>
    <property type="evidence" value="ECO:0007669"/>
    <property type="project" value="UniProtKB-KW"/>
</dbReference>
<evidence type="ECO:0000256" key="8">
    <source>
        <dbReference type="ARBA" id="ARBA00022989"/>
    </source>
</evidence>
<keyword evidence="3" id="KW-0328">Glycosyltransferase</keyword>
<keyword evidence="7" id="KW-0573">Peptidoglycan synthesis</keyword>
<evidence type="ECO:0000259" key="13">
    <source>
        <dbReference type="Pfam" id="PF00912"/>
    </source>
</evidence>
<dbReference type="Pfam" id="PF00912">
    <property type="entry name" value="Transgly"/>
    <property type="match status" value="1"/>
</dbReference>